<evidence type="ECO:0000313" key="3">
    <source>
        <dbReference type="Proteomes" id="UP001596002"/>
    </source>
</evidence>
<keyword evidence="3" id="KW-1185">Reference proteome</keyword>
<evidence type="ECO:0000259" key="1">
    <source>
        <dbReference type="Pfam" id="PF00394"/>
    </source>
</evidence>
<dbReference type="InterPro" id="IPR008972">
    <property type="entry name" value="Cupredoxin"/>
</dbReference>
<name>A0ABV9PZZ3_9BACL</name>
<reference evidence="3" key="1">
    <citation type="journal article" date="2019" name="Int. J. Syst. Evol. Microbiol.">
        <title>The Global Catalogue of Microorganisms (GCM) 10K type strain sequencing project: providing services to taxonomists for standard genome sequencing and annotation.</title>
        <authorList>
            <consortium name="The Broad Institute Genomics Platform"/>
            <consortium name="The Broad Institute Genome Sequencing Center for Infectious Disease"/>
            <person name="Wu L."/>
            <person name="Ma J."/>
        </authorList>
    </citation>
    <scope>NUCLEOTIDE SEQUENCE [LARGE SCALE GENOMIC DNA]</scope>
    <source>
        <strain evidence="3">WYCCWR 12678</strain>
    </source>
</reference>
<gene>
    <name evidence="2" type="ORF">ACFO8Q_06895</name>
</gene>
<dbReference type="InterPro" id="IPR001117">
    <property type="entry name" value="Cu-oxidase_2nd"/>
</dbReference>
<dbReference type="Gene3D" id="2.60.40.420">
    <property type="entry name" value="Cupredoxins - blue copper proteins"/>
    <property type="match status" value="1"/>
</dbReference>
<evidence type="ECO:0000313" key="2">
    <source>
        <dbReference type="EMBL" id="MFC4767094.1"/>
    </source>
</evidence>
<accession>A0ABV9PZZ3</accession>
<feature type="domain" description="Plastocyanin-like" evidence="1">
    <location>
        <begin position="13"/>
        <end position="83"/>
    </location>
</feature>
<dbReference type="SUPFAM" id="SSF49503">
    <property type="entry name" value="Cupredoxins"/>
    <property type="match status" value="1"/>
</dbReference>
<comment type="caution">
    <text evidence="2">The sequence shown here is derived from an EMBL/GenBank/DDBJ whole genome shotgun (WGS) entry which is preliminary data.</text>
</comment>
<dbReference type="Pfam" id="PF00394">
    <property type="entry name" value="Cu-oxidase"/>
    <property type="match status" value="1"/>
</dbReference>
<organism evidence="2 3">
    <name type="scientific">Effusibacillus consociatus</name>
    <dbReference type="NCBI Taxonomy" id="1117041"/>
    <lineage>
        <taxon>Bacteria</taxon>
        <taxon>Bacillati</taxon>
        <taxon>Bacillota</taxon>
        <taxon>Bacilli</taxon>
        <taxon>Bacillales</taxon>
        <taxon>Alicyclobacillaceae</taxon>
        <taxon>Effusibacillus</taxon>
    </lineage>
</organism>
<sequence>MKQNGMSYETMMKEMYDIFTVNGKAGNEIQPLEVKPGERVKLRFVNVGYQSHKLHLPGQLFKVTHTDGQPISPLTKDTLNVKPNTVVNYEGFKPNFKPDPNDKPE</sequence>
<dbReference type="Proteomes" id="UP001596002">
    <property type="component" value="Unassembled WGS sequence"/>
</dbReference>
<proteinExistence type="predicted"/>
<dbReference type="EMBL" id="JBHSHC010000044">
    <property type="protein sequence ID" value="MFC4767094.1"/>
    <property type="molecule type" value="Genomic_DNA"/>
</dbReference>
<protein>
    <submittedName>
        <fullName evidence="2">Multicopper oxidase domain-containing protein</fullName>
    </submittedName>
</protein>